<feature type="compositionally biased region" description="Basic and acidic residues" evidence="5">
    <location>
        <begin position="1"/>
        <end position="20"/>
    </location>
</feature>
<keyword evidence="9" id="KW-1185">Reference proteome</keyword>
<dbReference type="GO" id="GO:0016787">
    <property type="term" value="F:hydrolase activity"/>
    <property type="evidence" value="ECO:0007669"/>
    <property type="project" value="UniProtKB-KW"/>
</dbReference>
<keyword evidence="3" id="KW-0408">Iron</keyword>
<organism evidence="8 9">
    <name type="scientific">Polyangium fumosum</name>
    <dbReference type="NCBI Taxonomy" id="889272"/>
    <lineage>
        <taxon>Bacteria</taxon>
        <taxon>Pseudomonadati</taxon>
        <taxon>Myxococcota</taxon>
        <taxon>Polyangia</taxon>
        <taxon>Polyangiales</taxon>
        <taxon>Polyangiaceae</taxon>
        <taxon>Polyangium</taxon>
    </lineage>
</organism>
<evidence type="ECO:0000313" key="9">
    <source>
        <dbReference type="Proteomes" id="UP000309215"/>
    </source>
</evidence>
<evidence type="ECO:0000256" key="3">
    <source>
        <dbReference type="ARBA" id="ARBA00023004"/>
    </source>
</evidence>
<keyword evidence="6" id="KW-0472">Membrane</keyword>
<protein>
    <submittedName>
        <fullName evidence="8">Metallophosphoesterase</fullName>
    </submittedName>
</protein>
<proteinExistence type="inferred from homology"/>
<dbReference type="EMBL" id="SSMQ01000040">
    <property type="protein sequence ID" value="TKD01331.1"/>
    <property type="molecule type" value="Genomic_DNA"/>
</dbReference>
<evidence type="ECO:0000313" key="8">
    <source>
        <dbReference type="EMBL" id="TKD01331.1"/>
    </source>
</evidence>
<dbReference type="AlphaFoldDB" id="A0A4U1J2S5"/>
<name>A0A4U1J2S5_9BACT</name>
<gene>
    <name evidence="8" type="ORF">E8A74_31285</name>
</gene>
<sequence length="515" mass="56824">MAMRERGSLRRGAQRHEARPRGRRRALLRGLSRAVGLDVRAPSAFHDPMPSGGPRLCVLHISDLHFCATEARGHYWNTEATELAVAPHNRRGLLGSLLYDLRNEGLTPDLVVVSGDLLDRGNETGVEPVVVFLKALAEGLGLSVSRLVIAPGNHDVLRGGEPAGRYVLYDRIRAALYGDTRPAFAEGTPPHKRVEHHVFEDLDVEVVAFNSCEELEASAQKEHGSVGVGQRDHADGLLRRTRSKGHFRIAVVHHHLESPAGVGRTDYSVMTDAGGMRRWLARERFQLALHGHQHVDWHDVRELDGWFLAIAAAASAGVAEYGRKEWALPIAYQILVVEGPTRGRRIRREYDPQTMEWADAGRGEDTQALRFGPADAAVSSGPAREGQEAKAPPPEEAAPPSLTRKGRIAVKIQHLERAIDSHRSTLRVQLVSLGAAVFLAVALAAYLFRMLPPVLSVSGGFALLFAGSIGLPMRLASYRDAIDRLHFLKDGYQRCASHRDDELVRVLDERFQRLI</sequence>
<dbReference type="InterPro" id="IPR029052">
    <property type="entry name" value="Metallo-depent_PP-like"/>
</dbReference>
<keyword evidence="6" id="KW-1133">Transmembrane helix</keyword>
<feature type="transmembrane region" description="Helical" evidence="6">
    <location>
        <begin position="430"/>
        <end position="448"/>
    </location>
</feature>
<dbReference type="PANTHER" id="PTHR42988">
    <property type="entry name" value="PHOSPHOHYDROLASE"/>
    <property type="match status" value="1"/>
</dbReference>
<dbReference type="SUPFAM" id="SSF56300">
    <property type="entry name" value="Metallo-dependent phosphatases"/>
    <property type="match status" value="1"/>
</dbReference>
<feature type="region of interest" description="Disordered" evidence="5">
    <location>
        <begin position="1"/>
        <end position="24"/>
    </location>
</feature>
<reference evidence="8 9" key="1">
    <citation type="submission" date="2019-04" db="EMBL/GenBank/DDBJ databases">
        <authorList>
            <person name="Li Y."/>
            <person name="Wang J."/>
        </authorList>
    </citation>
    <scope>NUCLEOTIDE SEQUENCE [LARGE SCALE GENOMIC DNA]</scope>
    <source>
        <strain evidence="8 9">DSM 14668</strain>
    </source>
</reference>
<dbReference type="Proteomes" id="UP000309215">
    <property type="component" value="Unassembled WGS sequence"/>
</dbReference>
<dbReference type="Gene3D" id="3.60.21.10">
    <property type="match status" value="1"/>
</dbReference>
<dbReference type="Pfam" id="PF00149">
    <property type="entry name" value="Metallophos"/>
    <property type="match status" value="1"/>
</dbReference>
<comment type="similarity">
    <text evidence="4">Belongs to the cyclic nucleotide phosphodiesterase class-III family.</text>
</comment>
<keyword evidence="6" id="KW-0812">Transmembrane</keyword>
<dbReference type="PANTHER" id="PTHR42988:SF2">
    <property type="entry name" value="CYCLIC NUCLEOTIDE PHOSPHODIESTERASE CBUA0032-RELATED"/>
    <property type="match status" value="1"/>
</dbReference>
<dbReference type="InterPro" id="IPR050884">
    <property type="entry name" value="CNP_phosphodiesterase-III"/>
</dbReference>
<evidence type="ECO:0000256" key="2">
    <source>
        <dbReference type="ARBA" id="ARBA00022801"/>
    </source>
</evidence>
<accession>A0A4U1J2S5</accession>
<evidence type="ECO:0000256" key="5">
    <source>
        <dbReference type="SAM" id="MobiDB-lite"/>
    </source>
</evidence>
<evidence type="ECO:0000259" key="7">
    <source>
        <dbReference type="Pfam" id="PF00149"/>
    </source>
</evidence>
<comment type="caution">
    <text evidence="8">The sequence shown here is derived from an EMBL/GenBank/DDBJ whole genome shotgun (WGS) entry which is preliminary data.</text>
</comment>
<evidence type="ECO:0000256" key="1">
    <source>
        <dbReference type="ARBA" id="ARBA00022723"/>
    </source>
</evidence>
<evidence type="ECO:0000256" key="6">
    <source>
        <dbReference type="SAM" id="Phobius"/>
    </source>
</evidence>
<feature type="domain" description="Calcineurin-like phosphoesterase" evidence="7">
    <location>
        <begin position="58"/>
        <end position="295"/>
    </location>
</feature>
<evidence type="ECO:0000256" key="4">
    <source>
        <dbReference type="ARBA" id="ARBA00025742"/>
    </source>
</evidence>
<dbReference type="GO" id="GO:0046872">
    <property type="term" value="F:metal ion binding"/>
    <property type="evidence" value="ECO:0007669"/>
    <property type="project" value="UniProtKB-KW"/>
</dbReference>
<keyword evidence="1" id="KW-0479">Metal-binding</keyword>
<keyword evidence="2" id="KW-0378">Hydrolase</keyword>
<feature type="transmembrane region" description="Helical" evidence="6">
    <location>
        <begin position="454"/>
        <end position="476"/>
    </location>
</feature>
<dbReference type="InterPro" id="IPR004843">
    <property type="entry name" value="Calcineurin-like_PHP"/>
</dbReference>
<feature type="region of interest" description="Disordered" evidence="5">
    <location>
        <begin position="375"/>
        <end position="403"/>
    </location>
</feature>